<name>A0A392SYP6_9FABA</name>
<organism evidence="1 2">
    <name type="scientific">Trifolium medium</name>
    <dbReference type="NCBI Taxonomy" id="97028"/>
    <lineage>
        <taxon>Eukaryota</taxon>
        <taxon>Viridiplantae</taxon>
        <taxon>Streptophyta</taxon>
        <taxon>Embryophyta</taxon>
        <taxon>Tracheophyta</taxon>
        <taxon>Spermatophyta</taxon>
        <taxon>Magnoliopsida</taxon>
        <taxon>eudicotyledons</taxon>
        <taxon>Gunneridae</taxon>
        <taxon>Pentapetalae</taxon>
        <taxon>rosids</taxon>
        <taxon>fabids</taxon>
        <taxon>Fabales</taxon>
        <taxon>Fabaceae</taxon>
        <taxon>Papilionoideae</taxon>
        <taxon>50 kb inversion clade</taxon>
        <taxon>NPAAA clade</taxon>
        <taxon>Hologalegina</taxon>
        <taxon>IRL clade</taxon>
        <taxon>Trifolieae</taxon>
        <taxon>Trifolium</taxon>
    </lineage>
</organism>
<accession>A0A392SYP6</accession>
<dbReference type="Proteomes" id="UP000265520">
    <property type="component" value="Unassembled WGS sequence"/>
</dbReference>
<evidence type="ECO:0000313" key="1">
    <source>
        <dbReference type="EMBL" id="MCI53006.1"/>
    </source>
</evidence>
<keyword evidence="2" id="KW-1185">Reference proteome</keyword>
<sequence>MGASLRLTGFHPSGLSLTLFPSGGSRRCLSINPPASLFSLSPPFFWVECFCGGSDLFLVG</sequence>
<evidence type="ECO:0000313" key="2">
    <source>
        <dbReference type="Proteomes" id="UP000265520"/>
    </source>
</evidence>
<dbReference type="AlphaFoldDB" id="A0A392SYP6"/>
<dbReference type="EMBL" id="LXQA010456265">
    <property type="protein sequence ID" value="MCI53006.1"/>
    <property type="molecule type" value="Genomic_DNA"/>
</dbReference>
<proteinExistence type="predicted"/>
<reference evidence="1 2" key="1">
    <citation type="journal article" date="2018" name="Front. Plant Sci.">
        <title>Red Clover (Trifolium pratense) and Zigzag Clover (T. medium) - A Picture of Genomic Similarities and Differences.</title>
        <authorList>
            <person name="Dluhosova J."/>
            <person name="Istvanek J."/>
            <person name="Nedelnik J."/>
            <person name="Repkova J."/>
        </authorList>
    </citation>
    <scope>NUCLEOTIDE SEQUENCE [LARGE SCALE GENOMIC DNA]</scope>
    <source>
        <strain evidence="2">cv. 10/8</strain>
        <tissue evidence="1">Leaf</tissue>
    </source>
</reference>
<protein>
    <submittedName>
        <fullName evidence="1">Uncharacterized protein</fullName>
    </submittedName>
</protein>
<comment type="caution">
    <text evidence="1">The sequence shown here is derived from an EMBL/GenBank/DDBJ whole genome shotgun (WGS) entry which is preliminary data.</text>
</comment>